<name>A0ABQ2GBL4_9ACTN</name>
<evidence type="ECO:0000313" key="1">
    <source>
        <dbReference type="EMBL" id="GGL84953.1"/>
    </source>
</evidence>
<dbReference type="EMBL" id="BMMI01000015">
    <property type="protein sequence ID" value="GGL84953.1"/>
    <property type="molecule type" value="Genomic_DNA"/>
</dbReference>
<accession>A0ABQ2GBL4</accession>
<reference evidence="2" key="1">
    <citation type="journal article" date="2019" name="Int. J. Syst. Evol. Microbiol.">
        <title>The Global Catalogue of Microorganisms (GCM) 10K type strain sequencing project: providing services to taxonomists for standard genome sequencing and annotation.</title>
        <authorList>
            <consortium name="The Broad Institute Genomics Platform"/>
            <consortium name="The Broad Institute Genome Sequencing Center for Infectious Disease"/>
            <person name="Wu L."/>
            <person name="Ma J."/>
        </authorList>
    </citation>
    <scope>NUCLEOTIDE SEQUENCE [LARGE SCALE GENOMIC DNA]</scope>
    <source>
        <strain evidence="2">CGMCC 4.5581</strain>
    </source>
</reference>
<gene>
    <name evidence="1" type="ORF">GCM10011589_46770</name>
</gene>
<proteinExistence type="predicted"/>
<protein>
    <submittedName>
        <fullName evidence="1">Uncharacterized protein</fullName>
    </submittedName>
</protein>
<keyword evidence="2" id="KW-1185">Reference proteome</keyword>
<organism evidence="1 2">
    <name type="scientific">Modestobacter marinus</name>
    <dbReference type="NCBI Taxonomy" id="477641"/>
    <lineage>
        <taxon>Bacteria</taxon>
        <taxon>Bacillati</taxon>
        <taxon>Actinomycetota</taxon>
        <taxon>Actinomycetes</taxon>
        <taxon>Geodermatophilales</taxon>
        <taxon>Geodermatophilaceae</taxon>
        <taxon>Modestobacter</taxon>
    </lineage>
</organism>
<evidence type="ECO:0000313" key="2">
    <source>
        <dbReference type="Proteomes" id="UP000648663"/>
    </source>
</evidence>
<sequence>MLDAGVARETAGGLPGLLRADGDKTVGIALAQVAVAMSGAGRLMLRVHEGTLSRQQP</sequence>
<comment type="caution">
    <text evidence="1">The sequence shown here is derived from an EMBL/GenBank/DDBJ whole genome shotgun (WGS) entry which is preliminary data.</text>
</comment>
<dbReference type="Proteomes" id="UP000648663">
    <property type="component" value="Unassembled WGS sequence"/>
</dbReference>